<feature type="compositionally biased region" description="Low complexity" evidence="6">
    <location>
        <begin position="627"/>
        <end position="638"/>
    </location>
</feature>
<evidence type="ECO:0000256" key="4">
    <source>
        <dbReference type="ARBA" id="ARBA00037878"/>
    </source>
</evidence>
<evidence type="ECO:0000256" key="5">
    <source>
        <dbReference type="PROSITE-ProRule" id="PRU01077"/>
    </source>
</evidence>
<feature type="compositionally biased region" description="Pro residues" evidence="6">
    <location>
        <begin position="831"/>
        <end position="846"/>
    </location>
</feature>
<dbReference type="InterPro" id="IPR054713">
    <property type="entry name" value="GMIP/FCHO2-like_FCH"/>
</dbReference>
<dbReference type="Gene3D" id="1.20.1270.60">
    <property type="entry name" value="Arfaptin homology (AH) domain/BAR domain"/>
    <property type="match status" value="2"/>
</dbReference>
<feature type="region of interest" description="Disordered" evidence="6">
    <location>
        <begin position="993"/>
        <end position="1013"/>
    </location>
</feature>
<dbReference type="GO" id="GO:0072583">
    <property type="term" value="P:clathrin-dependent endocytosis"/>
    <property type="evidence" value="ECO:0007669"/>
    <property type="project" value="TreeGrafter"/>
</dbReference>
<evidence type="ECO:0000256" key="1">
    <source>
        <dbReference type="ARBA" id="ARBA00022583"/>
    </source>
</evidence>
<dbReference type="InterPro" id="IPR018808">
    <property type="entry name" value="Muniscin_C"/>
</dbReference>
<organism evidence="8 9">
    <name type="scientific">Trichobilharzia regenti</name>
    <name type="common">Nasal bird schistosome</name>
    <dbReference type="NCBI Taxonomy" id="157069"/>
    <lineage>
        <taxon>Eukaryota</taxon>
        <taxon>Metazoa</taxon>
        <taxon>Spiralia</taxon>
        <taxon>Lophotrochozoa</taxon>
        <taxon>Platyhelminthes</taxon>
        <taxon>Trematoda</taxon>
        <taxon>Digenea</taxon>
        <taxon>Strigeidida</taxon>
        <taxon>Schistosomatoidea</taxon>
        <taxon>Schistosomatidae</taxon>
        <taxon>Trichobilharzia</taxon>
    </lineage>
</organism>
<feature type="region of interest" description="Disordered" evidence="6">
    <location>
        <begin position="798"/>
        <end position="818"/>
    </location>
</feature>
<evidence type="ECO:0000256" key="6">
    <source>
        <dbReference type="SAM" id="MobiDB-lite"/>
    </source>
</evidence>
<dbReference type="InterPro" id="IPR031160">
    <property type="entry name" value="F_BAR_dom"/>
</dbReference>
<proteinExistence type="predicted"/>
<evidence type="ECO:0000259" key="7">
    <source>
        <dbReference type="PROSITE" id="PS51741"/>
    </source>
</evidence>
<keyword evidence="2 5" id="KW-0175">Coiled coil</keyword>
<dbReference type="Pfam" id="PF22699">
    <property type="entry name" value="GMIP-like_FCH"/>
    <property type="match status" value="2"/>
</dbReference>
<feature type="region of interest" description="Disordered" evidence="6">
    <location>
        <begin position="660"/>
        <end position="737"/>
    </location>
</feature>
<name>A0AA85JYN9_TRIRE</name>
<dbReference type="WBParaSite" id="TREG1_50810.1">
    <property type="protein sequence ID" value="TREG1_50810.1"/>
    <property type="gene ID" value="TREG1_50810"/>
</dbReference>
<dbReference type="GO" id="GO:0030136">
    <property type="term" value="C:clathrin-coated vesicle"/>
    <property type="evidence" value="ECO:0007669"/>
    <property type="project" value="TreeGrafter"/>
</dbReference>
<keyword evidence="3" id="KW-0168">Coated pit</keyword>
<evidence type="ECO:0000313" key="9">
    <source>
        <dbReference type="WBParaSite" id="TREG1_50810.1"/>
    </source>
</evidence>
<keyword evidence="8" id="KW-1185">Reference proteome</keyword>
<dbReference type="PROSITE" id="PS51741">
    <property type="entry name" value="F_BAR"/>
    <property type="match status" value="1"/>
</dbReference>
<dbReference type="CDD" id="cd07648">
    <property type="entry name" value="F-BAR_FCHO"/>
    <property type="match status" value="1"/>
</dbReference>
<dbReference type="PANTHER" id="PTHR23065:SF15">
    <property type="entry name" value="AT02057P"/>
    <property type="match status" value="1"/>
</dbReference>
<accession>A0AA85JYN9</accession>
<dbReference type="SUPFAM" id="SSF103657">
    <property type="entry name" value="BAR/IMD domain-like"/>
    <property type="match status" value="2"/>
</dbReference>
<dbReference type="GO" id="GO:0048268">
    <property type="term" value="P:clathrin coat assembly"/>
    <property type="evidence" value="ECO:0007669"/>
    <property type="project" value="TreeGrafter"/>
</dbReference>
<reference evidence="8" key="1">
    <citation type="submission" date="2022-06" db="EMBL/GenBank/DDBJ databases">
        <authorList>
            <person name="Berger JAMES D."/>
            <person name="Berger JAMES D."/>
        </authorList>
    </citation>
    <scope>NUCLEOTIDE SEQUENCE [LARGE SCALE GENOMIC DNA]</scope>
</reference>
<dbReference type="PANTHER" id="PTHR23065">
    <property type="entry name" value="PROLINE-SERINE-THREONINE PHOSPHATASE INTERACTING PROTEIN 1"/>
    <property type="match status" value="1"/>
</dbReference>
<dbReference type="GO" id="GO:0005886">
    <property type="term" value="C:plasma membrane"/>
    <property type="evidence" value="ECO:0007669"/>
    <property type="project" value="TreeGrafter"/>
</dbReference>
<feature type="region of interest" description="Disordered" evidence="6">
    <location>
        <begin position="830"/>
        <end position="855"/>
    </location>
</feature>
<dbReference type="Pfam" id="PF10291">
    <property type="entry name" value="muHD"/>
    <property type="match status" value="1"/>
</dbReference>
<protein>
    <recommendedName>
        <fullName evidence="7">F-BAR domain-containing protein</fullName>
    </recommendedName>
</protein>
<reference evidence="9" key="2">
    <citation type="submission" date="2023-11" db="UniProtKB">
        <authorList>
            <consortium name="WormBaseParasite"/>
        </authorList>
    </citation>
    <scope>IDENTIFICATION</scope>
</reference>
<keyword evidence="1" id="KW-0254">Endocytosis</keyword>
<dbReference type="GO" id="GO:0005905">
    <property type="term" value="C:clathrin-coated pit"/>
    <property type="evidence" value="ECO:0007669"/>
    <property type="project" value="UniProtKB-KW"/>
</dbReference>
<feature type="domain" description="F-BAR" evidence="7">
    <location>
        <begin position="1"/>
        <end position="231"/>
    </location>
</feature>
<sequence>MYQNFKLCYRTSAEFAEFLRESYSAEDNYYKALIKLSKQAGSYNNTSSFKPCWSLLKQLIDQVSQVHLNIAQERQNLSRDVQKYLEEQHKRQKLIKDTEASTQEVVHAFQVTSMQLQKAKEAYHSRYSEYERAMRLESGSSREQEKLEVKLKKAQDEYKYSVEKYNNLRNQFVSKMHISCAQFEEIEVAHLEQMREFLHRYASVWSVTGDALGKLHNQFDQDLAELTTDRLLNILVSERGTGTLEPQGVQFEDAEVAAAFSSNGAEHANGTTGNGVRALEAFFGREARAASALATGSYNNTSSFKPCWSLLKQLIDQVSQVHLNIAQERQNLSRDVQKYLEEQHKRQKLIKDTEASTQEVVHAFQVTSMQLQKAKEAYHSRYSEYERAMRLESGSSREQEKLEVKLKKAQDEYKYSVEKYNNLRNQFVSKMHISCAQFEEIEVAHLEQMREFLHRYASVWSVTGDALGKLHNQFDQDLAELTTDRLLNILVSERGTGTLEPQGVQFEDAEVAAAFSSNGAEHANGTTGNGVRALEAFFGREARAASALAIVGSGSKDNGELSLNSLTDVRADAVSVASISVGVAPSVTNISVSGNGNTKRREGFFRRRRNSLSQDSAHHTANESNPTGSSTSVSATTGINTSGSSLSAFTVVAKRGIRRFGTPYSNGKDKQTKQVNKSDTITSKSDDWRTATPVELPKDEDGYNIRPSDPWGESGANLDHSEADDSVSEDESENEANKTFHGLKVNIRPVGELAPGITTKYDSDKPGSRPKLPETLKGLKYNANSQNPVLIDHRVGSTFRSPRTTMPSQQSTPVNTESTAVTGQALINALPLPPLLPPPPPPPPPSSSSSSTSELFATGGSMRIRNAGASSCGTLGKGNPITTIRPRGYSCNTWTKKDNHSHMNNTESFESNEMTSSHTASDLSSLDTLFTAQETNKKPVEFSISGSVKNKCSSEFELGFNDSVSCASLTNNLDRHSSSIMSLNVWPTDDSTVRRCSSTAPTSTNESSTPQTNWMAFDTDVGEKSKLPNSSEPWPSSFNTTILVVQCLRKVDLNTERTITPSPSAYTINSPNNNNNTICLAAAFTETWHARFFNGGGSSFSTAASTCQPPIQAINGSLTLAFPRADVEQKLLNGLIITPLILKITNAARLQDLQAKLSGSSISSFSENTSSAITPWTDFPGNPTDTIGKSSETQSDMNSEYLLTIPGDVLSRHLLPSIIPYAEENSFTSNDKSDNLNSSTSSNSPTYIKLDVLTYTVDVNADVKKAYPALTPPIHLCTYWRCEASTTDFRLDYTAQWPTTNVNKESIKNVGDLRINLMVDGNVSRMQSLPVGTWLPDTNHATWRIPLQNANIDRDTLKTSNNSHRSEFALKFDATGTVRAKFTLTNGPGRPQPVSLQFFREGSTASGVQLTVISSDYRMNLCKQRLIGDRYMCDPPNNANRYHSNSLLALEHNTVNKDRGYNTLTTDRNKTKNNENEMILANLLSFSDTRKLDHLS</sequence>
<dbReference type="InterPro" id="IPR027267">
    <property type="entry name" value="AH/BAR_dom_sf"/>
</dbReference>
<comment type="subcellular location">
    <subcellularLocation>
        <location evidence="4">Membrane</location>
        <location evidence="4">Coated pit</location>
    </subcellularLocation>
</comment>
<dbReference type="SUPFAM" id="SSF101447">
    <property type="entry name" value="Formin homology 2 domain (FH2 domain)"/>
    <property type="match status" value="1"/>
</dbReference>
<evidence type="ECO:0000256" key="3">
    <source>
        <dbReference type="ARBA" id="ARBA00023176"/>
    </source>
</evidence>
<feature type="compositionally biased region" description="Acidic residues" evidence="6">
    <location>
        <begin position="722"/>
        <end position="734"/>
    </location>
</feature>
<evidence type="ECO:0000256" key="2">
    <source>
        <dbReference type="ARBA" id="ARBA00023054"/>
    </source>
</evidence>
<evidence type="ECO:0000313" key="8">
    <source>
        <dbReference type="Proteomes" id="UP000050795"/>
    </source>
</evidence>
<dbReference type="Proteomes" id="UP000050795">
    <property type="component" value="Unassembled WGS sequence"/>
</dbReference>
<feature type="compositionally biased region" description="Polar residues" evidence="6">
    <location>
        <begin position="994"/>
        <end position="1013"/>
    </location>
</feature>
<feature type="region of interest" description="Disordered" evidence="6">
    <location>
        <begin position="609"/>
        <end position="640"/>
    </location>
</feature>
<keyword evidence="3" id="KW-0472">Membrane</keyword>
<feature type="compositionally biased region" description="Polar residues" evidence="6">
    <location>
        <begin position="673"/>
        <end position="683"/>
    </location>
</feature>